<dbReference type="NCBIfam" id="TIGR00413">
    <property type="entry name" value="rlpA"/>
    <property type="match status" value="1"/>
</dbReference>
<dbReference type="Pfam" id="PF03330">
    <property type="entry name" value="DPBB_1"/>
    <property type="match status" value="1"/>
</dbReference>
<dbReference type="InterPro" id="IPR034718">
    <property type="entry name" value="RlpA"/>
</dbReference>
<dbReference type="InterPro" id="IPR012997">
    <property type="entry name" value="RplA"/>
</dbReference>
<dbReference type="CDD" id="cd22268">
    <property type="entry name" value="DPBB_RlpA-like"/>
    <property type="match status" value="1"/>
</dbReference>
<dbReference type="PANTHER" id="PTHR34183:SF1">
    <property type="entry name" value="ENDOLYTIC PEPTIDOGLYCAN TRANSGLYCOSYLASE RLPA"/>
    <property type="match status" value="1"/>
</dbReference>
<dbReference type="EMBL" id="BMXS01000007">
    <property type="protein sequence ID" value="GGX90664.1"/>
    <property type="molecule type" value="Genomic_DNA"/>
</dbReference>
<proteinExistence type="inferred from homology"/>
<dbReference type="PROSITE" id="PS51724">
    <property type="entry name" value="SPOR"/>
    <property type="match status" value="1"/>
</dbReference>
<keyword evidence="4" id="KW-0449">Lipoprotein</keyword>
<dbReference type="InterPro" id="IPR009009">
    <property type="entry name" value="RlpA-like_DPBB"/>
</dbReference>
<dbReference type="PROSITE" id="PS51257">
    <property type="entry name" value="PROKAR_LIPOPROTEIN"/>
    <property type="match status" value="1"/>
</dbReference>
<dbReference type="Gene3D" id="2.40.40.10">
    <property type="entry name" value="RlpA-like domain"/>
    <property type="match status" value="1"/>
</dbReference>
<keyword evidence="3 4" id="KW-0961">Cell wall biogenesis/degradation</keyword>
<keyword evidence="4" id="KW-0564">Palmitate</keyword>
<dbReference type="Proteomes" id="UP000653056">
    <property type="component" value="Unassembled WGS sequence"/>
</dbReference>
<feature type="domain" description="SPOR" evidence="7">
    <location>
        <begin position="253"/>
        <end position="329"/>
    </location>
</feature>
<dbReference type="Gene3D" id="3.30.70.1070">
    <property type="entry name" value="Sporulation related repeat"/>
    <property type="match status" value="1"/>
</dbReference>
<keyword evidence="2 4" id="KW-0456">Lyase</keyword>
<evidence type="ECO:0000256" key="5">
    <source>
        <dbReference type="RuleBase" id="RU003495"/>
    </source>
</evidence>
<accession>A0ABQ2YQV9</accession>
<dbReference type="InterPro" id="IPR036908">
    <property type="entry name" value="RlpA-like_sf"/>
</dbReference>
<evidence type="ECO:0000313" key="9">
    <source>
        <dbReference type="Proteomes" id="UP000653056"/>
    </source>
</evidence>
<name>A0ABQ2YQV9_9GAMM</name>
<comment type="caution">
    <text evidence="8">The sequence shown here is derived from an EMBL/GenBank/DDBJ whole genome shotgun (WGS) entry which is preliminary data.</text>
</comment>
<dbReference type="InterPro" id="IPR007730">
    <property type="entry name" value="SPOR-like_dom"/>
</dbReference>
<evidence type="ECO:0000256" key="6">
    <source>
        <dbReference type="SAM" id="SignalP"/>
    </source>
</evidence>
<evidence type="ECO:0000313" key="8">
    <source>
        <dbReference type="EMBL" id="GGX90664.1"/>
    </source>
</evidence>
<evidence type="ECO:0000256" key="3">
    <source>
        <dbReference type="ARBA" id="ARBA00023316"/>
    </source>
</evidence>
<dbReference type="RefSeq" id="WP_189468286.1">
    <property type="nucleotide sequence ID" value="NZ_BMXS01000007.1"/>
</dbReference>
<feature type="signal peptide" evidence="6">
    <location>
        <begin position="1"/>
        <end position="23"/>
    </location>
</feature>
<keyword evidence="4" id="KW-0472">Membrane</keyword>
<dbReference type="InterPro" id="IPR036680">
    <property type="entry name" value="SPOR-like_sf"/>
</dbReference>
<keyword evidence="4" id="KW-1003">Cell membrane</keyword>
<evidence type="ECO:0000256" key="2">
    <source>
        <dbReference type="ARBA" id="ARBA00023239"/>
    </source>
</evidence>
<comment type="similarity">
    <text evidence="4 5">Belongs to the RlpA family.</text>
</comment>
<evidence type="ECO:0000256" key="1">
    <source>
        <dbReference type="ARBA" id="ARBA00022729"/>
    </source>
</evidence>
<gene>
    <name evidence="4 8" type="primary">rlpA</name>
    <name evidence="8" type="ORF">GCM10007160_17660</name>
</gene>
<sequence length="331" mass="34887">MKAWIGGLAVAVLLAGCASGGGARPESAGESRSASAASSSSGRYAMVKDAYPDLPPDVSNVRDAVPRVEPRAASGNREHYEVWGKTYRVLQDPSGYSNQGVASWYGEKFHGYTTASGEIYDMYKMTAAHKSLPLPTYARVTNVDNGRSVIVKVNDRGPFHDDREIDLSYAAAARLDILGRGTGRVQVEAIDPVAWQAEQRAMVSRQPERSVTPTPAASEALQVATEVAVASSQAPPPAAATGADAAPEAAAGKVSGELIYLQVAALGSMANAQALKARLQDELSQPVRVESGASLHRVQVGPLTDSGQLEPLRDELRRAGYAQAFVVNGGR</sequence>
<protein>
    <recommendedName>
        <fullName evidence="4">Endolytic peptidoglycan transglycosylase RlpA</fullName>
        <ecNumber evidence="4">4.2.2.-</ecNumber>
    </recommendedName>
</protein>
<evidence type="ECO:0000256" key="4">
    <source>
        <dbReference type="HAMAP-Rule" id="MF_02071"/>
    </source>
</evidence>
<comment type="function">
    <text evidence="4">Lytic transglycosylase with a strong preference for naked glycan strands that lack stem peptides.</text>
</comment>
<dbReference type="EC" id="4.2.2.-" evidence="4"/>
<keyword evidence="9" id="KW-1185">Reference proteome</keyword>
<dbReference type="SUPFAM" id="SSF110997">
    <property type="entry name" value="Sporulation related repeat"/>
    <property type="match status" value="1"/>
</dbReference>
<feature type="chain" id="PRO_5047400072" description="Endolytic peptidoglycan transglycosylase RlpA" evidence="6">
    <location>
        <begin position="24"/>
        <end position="331"/>
    </location>
</feature>
<reference evidence="9" key="1">
    <citation type="journal article" date="2019" name="Int. J. Syst. Evol. Microbiol.">
        <title>The Global Catalogue of Microorganisms (GCM) 10K type strain sequencing project: providing services to taxonomists for standard genome sequencing and annotation.</title>
        <authorList>
            <consortium name="The Broad Institute Genomics Platform"/>
            <consortium name="The Broad Institute Genome Sequencing Center for Infectious Disease"/>
            <person name="Wu L."/>
            <person name="Ma J."/>
        </authorList>
    </citation>
    <scope>NUCLEOTIDE SEQUENCE [LARGE SCALE GENOMIC DNA]</scope>
    <source>
        <strain evidence="9">KCTC 22228</strain>
    </source>
</reference>
<dbReference type="HAMAP" id="MF_02071">
    <property type="entry name" value="RlpA"/>
    <property type="match status" value="1"/>
</dbReference>
<dbReference type="SUPFAM" id="SSF50685">
    <property type="entry name" value="Barwin-like endoglucanases"/>
    <property type="match status" value="1"/>
</dbReference>
<organism evidence="8 9">
    <name type="scientific">Litchfieldella qijiaojingensis</name>
    <dbReference type="NCBI Taxonomy" id="980347"/>
    <lineage>
        <taxon>Bacteria</taxon>
        <taxon>Pseudomonadati</taxon>
        <taxon>Pseudomonadota</taxon>
        <taxon>Gammaproteobacteria</taxon>
        <taxon>Oceanospirillales</taxon>
        <taxon>Halomonadaceae</taxon>
        <taxon>Litchfieldella</taxon>
    </lineage>
</organism>
<comment type="subcellular location">
    <subcellularLocation>
        <location evidence="4">Cell membrane</location>
        <topology evidence="4">Lipid-anchor</topology>
    </subcellularLocation>
</comment>
<evidence type="ECO:0000259" key="7">
    <source>
        <dbReference type="PROSITE" id="PS51724"/>
    </source>
</evidence>
<keyword evidence="1 6" id="KW-0732">Signal</keyword>
<dbReference type="PANTHER" id="PTHR34183">
    <property type="entry name" value="ENDOLYTIC PEPTIDOGLYCAN TRANSGLYCOSYLASE RLPA"/>
    <property type="match status" value="1"/>
</dbReference>
<dbReference type="Pfam" id="PF05036">
    <property type="entry name" value="SPOR"/>
    <property type="match status" value="1"/>
</dbReference>